<organism evidence="1 2">
    <name type="scientific">Rhododendron molle</name>
    <name type="common">Chinese azalea</name>
    <name type="synonym">Azalea mollis</name>
    <dbReference type="NCBI Taxonomy" id="49168"/>
    <lineage>
        <taxon>Eukaryota</taxon>
        <taxon>Viridiplantae</taxon>
        <taxon>Streptophyta</taxon>
        <taxon>Embryophyta</taxon>
        <taxon>Tracheophyta</taxon>
        <taxon>Spermatophyta</taxon>
        <taxon>Magnoliopsida</taxon>
        <taxon>eudicotyledons</taxon>
        <taxon>Gunneridae</taxon>
        <taxon>Pentapetalae</taxon>
        <taxon>asterids</taxon>
        <taxon>Ericales</taxon>
        <taxon>Ericaceae</taxon>
        <taxon>Ericoideae</taxon>
        <taxon>Rhodoreae</taxon>
        <taxon>Rhododendron</taxon>
    </lineage>
</organism>
<sequence>MKLEPDVSHLSLLCTVDQTSTALPPPHLYSRKRRSPPSSLTVSHNKKPSPPTLSFSNTQPPLRVWYFCVTAISKVRLLFLLQFNNLFSFYVSPLLYDEGNRSLMNAIL</sequence>
<accession>A0ACC0Q546</accession>
<keyword evidence="2" id="KW-1185">Reference proteome</keyword>
<reference evidence="1" key="1">
    <citation type="submission" date="2022-02" db="EMBL/GenBank/DDBJ databases">
        <title>Plant Genome Project.</title>
        <authorList>
            <person name="Zhang R.-G."/>
        </authorList>
    </citation>
    <scope>NUCLEOTIDE SEQUENCE</scope>
    <source>
        <strain evidence="1">AT1</strain>
    </source>
</reference>
<evidence type="ECO:0000313" key="2">
    <source>
        <dbReference type="Proteomes" id="UP001062846"/>
    </source>
</evidence>
<gene>
    <name evidence="1" type="ORF">RHMOL_Rhmol01G0154600</name>
</gene>
<proteinExistence type="predicted"/>
<dbReference type="Proteomes" id="UP001062846">
    <property type="component" value="Chromosome 1"/>
</dbReference>
<evidence type="ECO:0000313" key="1">
    <source>
        <dbReference type="EMBL" id="KAI8571883.1"/>
    </source>
</evidence>
<dbReference type="EMBL" id="CM046388">
    <property type="protein sequence ID" value="KAI8571883.1"/>
    <property type="molecule type" value="Genomic_DNA"/>
</dbReference>
<name>A0ACC0Q546_RHOML</name>
<protein>
    <submittedName>
        <fullName evidence="1">Uncharacterized protein</fullName>
    </submittedName>
</protein>
<comment type="caution">
    <text evidence="1">The sequence shown here is derived from an EMBL/GenBank/DDBJ whole genome shotgun (WGS) entry which is preliminary data.</text>
</comment>